<evidence type="ECO:0000313" key="2">
    <source>
        <dbReference type="EMBL" id="GAA1982355.1"/>
    </source>
</evidence>
<dbReference type="Pfam" id="PF01636">
    <property type="entry name" value="APH"/>
    <property type="match status" value="1"/>
</dbReference>
<keyword evidence="3" id="KW-1185">Reference proteome</keyword>
<gene>
    <name evidence="2" type="ORF">GCM10009817_24540</name>
</gene>
<protein>
    <recommendedName>
        <fullName evidence="1">Aminoglycoside phosphotransferase domain-containing protein</fullName>
    </recommendedName>
</protein>
<dbReference type="RefSeq" id="WP_344062620.1">
    <property type="nucleotide sequence ID" value="NZ_BAAAPU010000007.1"/>
</dbReference>
<dbReference type="Gene3D" id="3.90.1200.10">
    <property type="match status" value="1"/>
</dbReference>
<dbReference type="InterPro" id="IPR011009">
    <property type="entry name" value="Kinase-like_dom_sf"/>
</dbReference>
<evidence type="ECO:0000259" key="1">
    <source>
        <dbReference type="Pfam" id="PF01636"/>
    </source>
</evidence>
<dbReference type="InterPro" id="IPR002575">
    <property type="entry name" value="Aminoglycoside_PTrfase"/>
</dbReference>
<name>A0ABN2S917_9MICO</name>
<proteinExistence type="predicted"/>
<comment type="caution">
    <text evidence="2">The sequence shown here is derived from an EMBL/GenBank/DDBJ whole genome shotgun (WGS) entry which is preliminary data.</text>
</comment>
<feature type="domain" description="Aminoglycoside phosphotransferase" evidence="1">
    <location>
        <begin position="61"/>
        <end position="241"/>
    </location>
</feature>
<dbReference type="SUPFAM" id="SSF56112">
    <property type="entry name" value="Protein kinase-like (PK-like)"/>
    <property type="match status" value="1"/>
</dbReference>
<sequence>MTTSTRLPGTAGSPNLVTVEDVLRQHLGARAVRLAVVAMSRDDNPKAVVMATESGSTSPVLAVKVALTPGAAESVRAEAAALQGLAELDPGRVGGTVPRVVALHDGTAGTLLVTTVSHGRPLSVDYHRWHHTASRRRVEADFEAAAAWLRELHPVEAAPAPEPDWAALLQDRWPDDGLGEEASLVCRVARDRLGERDAGHVTHGDFWCGNILRSGRRVTGVVDWEHTRFGSDPLWDRVRFALAYTLYLDRHTRAGAPVHGHAGLRAGAWGEPLRYLLRGQGWYHDLVAAFLAPGLGSGAAGATWRDAVVVGLGQVATTADQPEFARAHARLLAEVGS</sequence>
<dbReference type="EMBL" id="BAAAPU010000007">
    <property type="protein sequence ID" value="GAA1982355.1"/>
    <property type="molecule type" value="Genomic_DNA"/>
</dbReference>
<reference evidence="2 3" key="1">
    <citation type="journal article" date="2019" name="Int. J. Syst. Evol. Microbiol.">
        <title>The Global Catalogue of Microorganisms (GCM) 10K type strain sequencing project: providing services to taxonomists for standard genome sequencing and annotation.</title>
        <authorList>
            <consortium name="The Broad Institute Genomics Platform"/>
            <consortium name="The Broad Institute Genome Sequencing Center for Infectious Disease"/>
            <person name="Wu L."/>
            <person name="Ma J."/>
        </authorList>
    </citation>
    <scope>NUCLEOTIDE SEQUENCE [LARGE SCALE GENOMIC DNA]</scope>
    <source>
        <strain evidence="2 3">JCM 15628</strain>
    </source>
</reference>
<dbReference type="Proteomes" id="UP001500013">
    <property type="component" value="Unassembled WGS sequence"/>
</dbReference>
<evidence type="ECO:0000313" key="3">
    <source>
        <dbReference type="Proteomes" id="UP001500013"/>
    </source>
</evidence>
<organism evidence="2 3">
    <name type="scientific">Terrabacter lapilli</name>
    <dbReference type="NCBI Taxonomy" id="436231"/>
    <lineage>
        <taxon>Bacteria</taxon>
        <taxon>Bacillati</taxon>
        <taxon>Actinomycetota</taxon>
        <taxon>Actinomycetes</taxon>
        <taxon>Micrococcales</taxon>
        <taxon>Intrasporangiaceae</taxon>
        <taxon>Terrabacter</taxon>
    </lineage>
</organism>
<accession>A0ABN2S917</accession>